<protein>
    <submittedName>
        <fullName evidence="7">Sigma-70 family RNA polymerase sigma factor</fullName>
    </submittedName>
</protein>
<keyword evidence="5" id="KW-0804">Transcription</keyword>
<evidence type="ECO:0000256" key="2">
    <source>
        <dbReference type="ARBA" id="ARBA00023015"/>
    </source>
</evidence>
<dbReference type="InterPro" id="IPR014284">
    <property type="entry name" value="RNA_pol_sigma-70_dom"/>
</dbReference>
<dbReference type="NCBIfam" id="TIGR02937">
    <property type="entry name" value="sigma70-ECF"/>
    <property type="match status" value="1"/>
</dbReference>
<dbReference type="GO" id="GO:0006352">
    <property type="term" value="P:DNA-templated transcription initiation"/>
    <property type="evidence" value="ECO:0007669"/>
    <property type="project" value="InterPro"/>
</dbReference>
<dbReference type="InterPro" id="IPR036388">
    <property type="entry name" value="WH-like_DNA-bd_sf"/>
</dbReference>
<gene>
    <name evidence="7" type="ORF">C5O00_07400</name>
</gene>
<dbReference type="GO" id="GO:0016987">
    <property type="term" value="F:sigma factor activity"/>
    <property type="evidence" value="ECO:0007669"/>
    <property type="project" value="UniProtKB-KW"/>
</dbReference>
<dbReference type="SUPFAM" id="SSF88946">
    <property type="entry name" value="Sigma2 domain of RNA polymerase sigma factors"/>
    <property type="match status" value="1"/>
</dbReference>
<dbReference type="InterPro" id="IPR013325">
    <property type="entry name" value="RNA_pol_sigma_r2"/>
</dbReference>
<dbReference type="InterPro" id="IPR007627">
    <property type="entry name" value="RNA_pol_sigma70_r2"/>
</dbReference>
<sequence>MGNTNQITAQLHMAEAVKNNDELVLKQLYQECYGKIEVHILKNNGTKPQAKDTYQEAFIATWQNVKSGKFVPTNETALQGYLYRIAKNKWTDYLRSSQFKKTSSIGEGYEIPDEFDETSTDNIEQLNNAMEAFRQLGNECKQLLTHFYFEKKSLREIAMAFEIGEASARNKKYRCINKLRELAKTPIFKNE</sequence>
<reference evidence="7 8" key="1">
    <citation type="submission" date="2018-02" db="EMBL/GenBank/DDBJ databases">
        <title>Genomic analysis of the strain RR4-38 isolated from a seawater recirculating aquaculture system.</title>
        <authorList>
            <person name="Kim Y.-S."/>
            <person name="Jang Y.H."/>
            <person name="Kim K.-H."/>
        </authorList>
    </citation>
    <scope>NUCLEOTIDE SEQUENCE [LARGE SCALE GENOMIC DNA]</scope>
    <source>
        <strain evidence="7 8">RR4-38</strain>
    </source>
</reference>
<comment type="similarity">
    <text evidence="1">Belongs to the sigma-70 factor family. ECF subfamily.</text>
</comment>
<keyword evidence="2" id="KW-0805">Transcription regulation</keyword>
<dbReference type="InterPro" id="IPR039425">
    <property type="entry name" value="RNA_pol_sigma-70-like"/>
</dbReference>
<dbReference type="SUPFAM" id="SSF88659">
    <property type="entry name" value="Sigma3 and sigma4 domains of RNA polymerase sigma factors"/>
    <property type="match status" value="1"/>
</dbReference>
<evidence type="ECO:0000256" key="4">
    <source>
        <dbReference type="ARBA" id="ARBA00023125"/>
    </source>
</evidence>
<dbReference type="Gene3D" id="1.10.1740.10">
    <property type="match status" value="1"/>
</dbReference>
<evidence type="ECO:0000256" key="1">
    <source>
        <dbReference type="ARBA" id="ARBA00010641"/>
    </source>
</evidence>
<evidence type="ECO:0000313" key="7">
    <source>
        <dbReference type="EMBL" id="AVI51009.1"/>
    </source>
</evidence>
<dbReference type="Proteomes" id="UP000238442">
    <property type="component" value="Chromosome"/>
</dbReference>
<accession>A0A2S0HWH7</accession>
<organism evidence="7 8">
    <name type="scientific">Pukyongia salina</name>
    <dbReference type="NCBI Taxonomy" id="2094025"/>
    <lineage>
        <taxon>Bacteria</taxon>
        <taxon>Pseudomonadati</taxon>
        <taxon>Bacteroidota</taxon>
        <taxon>Flavobacteriia</taxon>
        <taxon>Flavobacteriales</taxon>
        <taxon>Flavobacteriaceae</taxon>
        <taxon>Pukyongia</taxon>
    </lineage>
</organism>
<dbReference type="OrthoDB" id="1163416at2"/>
<keyword evidence="8" id="KW-1185">Reference proteome</keyword>
<dbReference type="KEGG" id="aue:C5O00_07400"/>
<evidence type="ECO:0000313" key="8">
    <source>
        <dbReference type="Proteomes" id="UP000238442"/>
    </source>
</evidence>
<name>A0A2S0HWH7_9FLAO</name>
<dbReference type="RefSeq" id="WP_105216250.1">
    <property type="nucleotide sequence ID" value="NZ_CP027062.1"/>
</dbReference>
<dbReference type="Gene3D" id="1.10.10.10">
    <property type="entry name" value="Winged helix-like DNA-binding domain superfamily/Winged helix DNA-binding domain"/>
    <property type="match status" value="1"/>
</dbReference>
<dbReference type="AlphaFoldDB" id="A0A2S0HWH7"/>
<dbReference type="GO" id="GO:0003677">
    <property type="term" value="F:DNA binding"/>
    <property type="evidence" value="ECO:0007669"/>
    <property type="project" value="UniProtKB-KW"/>
</dbReference>
<dbReference type="Pfam" id="PF04542">
    <property type="entry name" value="Sigma70_r2"/>
    <property type="match status" value="1"/>
</dbReference>
<dbReference type="PANTHER" id="PTHR43133">
    <property type="entry name" value="RNA POLYMERASE ECF-TYPE SIGMA FACTO"/>
    <property type="match status" value="1"/>
</dbReference>
<keyword evidence="4" id="KW-0238">DNA-binding</keyword>
<proteinExistence type="inferred from homology"/>
<keyword evidence="3" id="KW-0731">Sigma factor</keyword>
<dbReference type="EMBL" id="CP027062">
    <property type="protein sequence ID" value="AVI51009.1"/>
    <property type="molecule type" value="Genomic_DNA"/>
</dbReference>
<dbReference type="InterPro" id="IPR013324">
    <property type="entry name" value="RNA_pol_sigma_r3/r4-like"/>
</dbReference>
<dbReference type="PANTHER" id="PTHR43133:SF8">
    <property type="entry name" value="RNA POLYMERASE SIGMA FACTOR HI_1459-RELATED"/>
    <property type="match status" value="1"/>
</dbReference>
<feature type="domain" description="RNA polymerase sigma-70 region 2" evidence="6">
    <location>
        <begin position="45"/>
        <end position="98"/>
    </location>
</feature>
<evidence type="ECO:0000259" key="6">
    <source>
        <dbReference type="Pfam" id="PF04542"/>
    </source>
</evidence>
<evidence type="ECO:0000256" key="5">
    <source>
        <dbReference type="ARBA" id="ARBA00023163"/>
    </source>
</evidence>
<evidence type="ECO:0000256" key="3">
    <source>
        <dbReference type="ARBA" id="ARBA00023082"/>
    </source>
</evidence>